<evidence type="ECO:0000256" key="4">
    <source>
        <dbReference type="RuleBase" id="RU003939"/>
    </source>
</evidence>
<reference evidence="5" key="1">
    <citation type="journal article" date="2021" name="PeerJ">
        <title>Extensive microbial diversity within the chicken gut microbiome revealed by metagenomics and culture.</title>
        <authorList>
            <person name="Gilroy R."/>
            <person name="Ravi A."/>
            <person name="Getino M."/>
            <person name="Pursley I."/>
            <person name="Horton D.L."/>
            <person name="Alikhan N.F."/>
            <person name="Baker D."/>
            <person name="Gharbi K."/>
            <person name="Hall N."/>
            <person name="Watson M."/>
            <person name="Adriaenssens E.M."/>
            <person name="Foster-Nyarko E."/>
            <person name="Jarju S."/>
            <person name="Secka A."/>
            <person name="Antonio M."/>
            <person name="Oren A."/>
            <person name="Chaudhuri R.R."/>
            <person name="La Ragione R."/>
            <person name="Hildebrand F."/>
            <person name="Pallen M.J."/>
        </authorList>
    </citation>
    <scope>NUCLEOTIDE SEQUENCE</scope>
    <source>
        <strain evidence="5">ChiHecec3B27-8219</strain>
    </source>
</reference>
<dbReference type="CDD" id="cd13836">
    <property type="entry name" value="IHF_B"/>
    <property type="match status" value="1"/>
</dbReference>
<name>A0A9D2JWZ6_9BACT</name>
<dbReference type="GO" id="GO:0030261">
    <property type="term" value="P:chromosome condensation"/>
    <property type="evidence" value="ECO:0007669"/>
    <property type="project" value="UniProtKB-KW"/>
</dbReference>
<dbReference type="EMBL" id="DXBE01000030">
    <property type="protein sequence ID" value="HIZ69024.1"/>
    <property type="molecule type" value="Genomic_DNA"/>
</dbReference>
<organism evidence="5 6">
    <name type="scientific">Candidatus Prevotella avicola</name>
    <dbReference type="NCBI Taxonomy" id="2838738"/>
    <lineage>
        <taxon>Bacteria</taxon>
        <taxon>Pseudomonadati</taxon>
        <taxon>Bacteroidota</taxon>
        <taxon>Bacteroidia</taxon>
        <taxon>Bacteroidales</taxon>
        <taxon>Prevotellaceae</taxon>
        <taxon>Prevotella</taxon>
    </lineage>
</organism>
<dbReference type="PRINTS" id="PR01727">
    <property type="entry name" value="DNABINDINGHU"/>
</dbReference>
<evidence type="ECO:0000313" key="6">
    <source>
        <dbReference type="Proteomes" id="UP000824055"/>
    </source>
</evidence>
<dbReference type="GO" id="GO:0003677">
    <property type="term" value="F:DNA binding"/>
    <property type="evidence" value="ECO:0007669"/>
    <property type="project" value="UniProtKB-KW"/>
</dbReference>
<dbReference type="AlphaFoldDB" id="A0A9D2JWZ6"/>
<gene>
    <name evidence="5" type="ORF">H9966_03930</name>
</gene>
<sequence length="103" mass="11643">MTKADLIKEICEATGLTKTEVSAVVESFMTCVKSSLLERRESVHLRGFGSFMLKHRAVKTARNISKNTTLVLGAHDRPYFKPAKEFMEKVREETLEEIPAQAE</sequence>
<keyword evidence="2" id="KW-0226">DNA condensation</keyword>
<dbReference type="Proteomes" id="UP000824055">
    <property type="component" value="Unassembled WGS sequence"/>
</dbReference>
<dbReference type="GO" id="GO:0030527">
    <property type="term" value="F:structural constituent of chromatin"/>
    <property type="evidence" value="ECO:0007669"/>
    <property type="project" value="InterPro"/>
</dbReference>
<dbReference type="SUPFAM" id="SSF47729">
    <property type="entry name" value="IHF-like DNA-binding proteins"/>
    <property type="match status" value="1"/>
</dbReference>
<reference evidence="5" key="2">
    <citation type="submission" date="2021-04" db="EMBL/GenBank/DDBJ databases">
        <authorList>
            <person name="Gilroy R."/>
        </authorList>
    </citation>
    <scope>NUCLEOTIDE SEQUENCE</scope>
    <source>
        <strain evidence="5">ChiHecec3B27-8219</strain>
    </source>
</reference>
<comment type="similarity">
    <text evidence="1 4">Belongs to the bacterial histone-like protein family.</text>
</comment>
<evidence type="ECO:0000313" key="5">
    <source>
        <dbReference type="EMBL" id="HIZ69024.1"/>
    </source>
</evidence>
<comment type="caution">
    <text evidence="5">The sequence shown here is derived from an EMBL/GenBank/DDBJ whole genome shotgun (WGS) entry which is preliminary data.</text>
</comment>
<keyword evidence="3" id="KW-0238">DNA-binding</keyword>
<accession>A0A9D2JWZ6</accession>
<dbReference type="PANTHER" id="PTHR33175:SF3">
    <property type="entry name" value="DNA-BINDING PROTEIN HU-BETA"/>
    <property type="match status" value="1"/>
</dbReference>
<evidence type="ECO:0000256" key="1">
    <source>
        <dbReference type="ARBA" id="ARBA00010529"/>
    </source>
</evidence>
<dbReference type="PANTHER" id="PTHR33175">
    <property type="entry name" value="DNA-BINDING PROTEIN HU"/>
    <property type="match status" value="1"/>
</dbReference>
<dbReference type="SMART" id="SM00411">
    <property type="entry name" value="BHL"/>
    <property type="match status" value="1"/>
</dbReference>
<dbReference type="InterPro" id="IPR010992">
    <property type="entry name" value="IHF-like_DNA-bd_dom_sf"/>
</dbReference>
<dbReference type="Pfam" id="PF00216">
    <property type="entry name" value="Bac_DNA_binding"/>
    <property type="match status" value="1"/>
</dbReference>
<dbReference type="GO" id="GO:0005829">
    <property type="term" value="C:cytosol"/>
    <property type="evidence" value="ECO:0007669"/>
    <property type="project" value="TreeGrafter"/>
</dbReference>
<evidence type="ECO:0000256" key="3">
    <source>
        <dbReference type="ARBA" id="ARBA00023125"/>
    </source>
</evidence>
<evidence type="ECO:0000256" key="2">
    <source>
        <dbReference type="ARBA" id="ARBA00023067"/>
    </source>
</evidence>
<dbReference type="InterPro" id="IPR000119">
    <property type="entry name" value="Hist_DNA-bd"/>
</dbReference>
<dbReference type="Gene3D" id="4.10.520.10">
    <property type="entry name" value="IHF-like DNA-binding proteins"/>
    <property type="match status" value="1"/>
</dbReference>
<protein>
    <submittedName>
        <fullName evidence="5">Integration host factor subunit beta</fullName>
    </submittedName>
</protein>
<proteinExistence type="inferred from homology"/>